<comment type="similarity">
    <text evidence="2 12">Belongs to the sodium:solute symporter (SSF) (TC 2.A.21) family.</text>
</comment>
<feature type="transmembrane region" description="Helical" evidence="13">
    <location>
        <begin position="456"/>
        <end position="476"/>
    </location>
</feature>
<keyword evidence="6" id="KW-0769">Symport</keyword>
<feature type="transmembrane region" description="Helical" evidence="13">
    <location>
        <begin position="185"/>
        <end position="205"/>
    </location>
</feature>
<feature type="transmembrane region" description="Helical" evidence="13">
    <location>
        <begin position="423"/>
        <end position="444"/>
    </location>
</feature>
<feature type="transmembrane region" description="Helical" evidence="13">
    <location>
        <begin position="270"/>
        <end position="289"/>
    </location>
</feature>
<feature type="transmembrane region" description="Helical" evidence="13">
    <location>
        <begin position="44"/>
        <end position="67"/>
    </location>
</feature>
<reference evidence="14 15" key="1">
    <citation type="journal article" date="2018" name="Syst. Appl. Microbiol.">
        <title>A new symbiotic nanoarchaeote (Candidatus Nanoclepta minutus) and its host (Zestosphaera tikiterensis gen. nov., sp. nov.) from a New Zealand hot spring.</title>
        <authorList>
            <person name="St John E."/>
            <person name="Liu Y."/>
            <person name="Podar M."/>
            <person name="Stott M.B."/>
            <person name="Meneghin J."/>
            <person name="Chen Z."/>
            <person name="Lagutin K."/>
            <person name="Mitchell K."/>
            <person name="Reysenbach A.L."/>
        </authorList>
    </citation>
    <scope>NUCLEOTIDE SEQUENCE [LARGE SCALE GENOMIC DNA]</scope>
    <source>
        <strain evidence="14">NZ3</strain>
    </source>
</reference>
<dbReference type="GO" id="GO:0015293">
    <property type="term" value="F:symporter activity"/>
    <property type="evidence" value="ECO:0007669"/>
    <property type="project" value="UniProtKB-KW"/>
</dbReference>
<evidence type="ECO:0000256" key="5">
    <source>
        <dbReference type="ARBA" id="ARBA00022692"/>
    </source>
</evidence>
<evidence type="ECO:0000256" key="9">
    <source>
        <dbReference type="ARBA" id="ARBA00023065"/>
    </source>
</evidence>
<evidence type="ECO:0000313" key="15">
    <source>
        <dbReference type="Proteomes" id="UP000244093"/>
    </source>
</evidence>
<dbReference type="GO" id="GO:0005886">
    <property type="term" value="C:plasma membrane"/>
    <property type="evidence" value="ECO:0007669"/>
    <property type="project" value="UniProtKB-SubCell"/>
</dbReference>
<keyword evidence="5 13" id="KW-0812">Transmembrane</keyword>
<keyword evidence="3" id="KW-0813">Transport</keyword>
<dbReference type="InterPro" id="IPR001734">
    <property type="entry name" value="Na/solute_symporter"/>
</dbReference>
<evidence type="ECO:0000256" key="6">
    <source>
        <dbReference type="ARBA" id="ARBA00022847"/>
    </source>
</evidence>
<accession>A0A2R7Y5A7</accession>
<evidence type="ECO:0000256" key="4">
    <source>
        <dbReference type="ARBA" id="ARBA00022475"/>
    </source>
</evidence>
<dbReference type="InterPro" id="IPR038377">
    <property type="entry name" value="Na/Glc_symporter_sf"/>
</dbReference>
<dbReference type="AlphaFoldDB" id="A0A2R7Y5A7"/>
<dbReference type="EMBL" id="NBVN01000004">
    <property type="protein sequence ID" value="PUA32557.1"/>
    <property type="molecule type" value="Genomic_DNA"/>
</dbReference>
<feature type="transmembrane region" description="Helical" evidence="13">
    <location>
        <begin position="155"/>
        <end position="179"/>
    </location>
</feature>
<organism evidence="14 15">
    <name type="scientific">Zestosphaera tikiterensis</name>
    <dbReference type="NCBI Taxonomy" id="1973259"/>
    <lineage>
        <taxon>Archaea</taxon>
        <taxon>Thermoproteota</taxon>
        <taxon>Thermoprotei</taxon>
        <taxon>Desulfurococcales</taxon>
        <taxon>Desulfurococcaceae</taxon>
        <taxon>Zestosphaera</taxon>
    </lineage>
</organism>
<keyword evidence="4" id="KW-1003">Cell membrane</keyword>
<dbReference type="Pfam" id="PF00474">
    <property type="entry name" value="SSF"/>
    <property type="match status" value="1"/>
</dbReference>
<keyword evidence="8" id="KW-0915">Sodium</keyword>
<dbReference type="InterPro" id="IPR050277">
    <property type="entry name" value="Sodium:Solute_Symporter"/>
</dbReference>
<evidence type="ECO:0000256" key="7">
    <source>
        <dbReference type="ARBA" id="ARBA00022989"/>
    </source>
</evidence>
<evidence type="ECO:0000256" key="3">
    <source>
        <dbReference type="ARBA" id="ARBA00022448"/>
    </source>
</evidence>
<keyword evidence="11" id="KW-0739">Sodium transport</keyword>
<proteinExistence type="inferred from homology"/>
<dbReference type="GO" id="GO:0006814">
    <property type="term" value="P:sodium ion transport"/>
    <property type="evidence" value="ECO:0007669"/>
    <property type="project" value="UniProtKB-KW"/>
</dbReference>
<protein>
    <recommendedName>
        <fullName evidence="16">Sodium:solute symporter</fullName>
    </recommendedName>
</protein>
<feature type="transmembrane region" description="Helical" evidence="13">
    <location>
        <begin position="324"/>
        <end position="345"/>
    </location>
</feature>
<dbReference type="PANTHER" id="PTHR48086:SF3">
    <property type="entry name" value="SODIUM_PROLINE SYMPORTER"/>
    <property type="match status" value="1"/>
</dbReference>
<keyword evidence="9" id="KW-0406">Ion transport</keyword>
<evidence type="ECO:0000256" key="10">
    <source>
        <dbReference type="ARBA" id="ARBA00023136"/>
    </source>
</evidence>
<keyword evidence="7 13" id="KW-1133">Transmembrane helix</keyword>
<evidence type="ECO:0000256" key="2">
    <source>
        <dbReference type="ARBA" id="ARBA00006434"/>
    </source>
</evidence>
<evidence type="ECO:0000256" key="1">
    <source>
        <dbReference type="ARBA" id="ARBA00004651"/>
    </source>
</evidence>
<comment type="caution">
    <text evidence="14">The sequence shown here is derived from an EMBL/GenBank/DDBJ whole genome shotgun (WGS) entry which is preliminary data.</text>
</comment>
<evidence type="ECO:0000313" key="14">
    <source>
        <dbReference type="EMBL" id="PUA32557.1"/>
    </source>
</evidence>
<evidence type="ECO:0000256" key="12">
    <source>
        <dbReference type="RuleBase" id="RU362091"/>
    </source>
</evidence>
<gene>
    <name evidence="14" type="ORF">B7O98_07885</name>
</gene>
<dbReference type="Proteomes" id="UP000244093">
    <property type="component" value="Unassembled WGS sequence"/>
</dbReference>
<evidence type="ECO:0008006" key="16">
    <source>
        <dbReference type="Google" id="ProtNLM"/>
    </source>
</evidence>
<dbReference type="CDD" id="cd10322">
    <property type="entry name" value="SLC5sbd"/>
    <property type="match status" value="1"/>
</dbReference>
<evidence type="ECO:0000256" key="11">
    <source>
        <dbReference type="ARBA" id="ARBA00023201"/>
    </source>
</evidence>
<feature type="transmembrane region" description="Helical" evidence="13">
    <location>
        <begin position="79"/>
        <end position="100"/>
    </location>
</feature>
<dbReference type="Gene3D" id="1.20.1730.10">
    <property type="entry name" value="Sodium/glucose cotransporter"/>
    <property type="match status" value="1"/>
</dbReference>
<name>A0A2R7Y5A7_9CREN</name>
<keyword evidence="10 13" id="KW-0472">Membrane</keyword>
<comment type="subcellular location">
    <subcellularLocation>
        <location evidence="1">Cell membrane</location>
        <topology evidence="1">Multi-pass membrane protein</topology>
    </subcellularLocation>
</comment>
<feature type="transmembrane region" description="Helical" evidence="13">
    <location>
        <begin position="120"/>
        <end position="148"/>
    </location>
</feature>
<dbReference type="PROSITE" id="PS50283">
    <property type="entry name" value="NA_SOLUT_SYMP_3"/>
    <property type="match status" value="1"/>
</dbReference>
<evidence type="ECO:0000256" key="8">
    <source>
        <dbReference type="ARBA" id="ARBA00023053"/>
    </source>
</evidence>
<evidence type="ECO:0000256" key="13">
    <source>
        <dbReference type="SAM" id="Phobius"/>
    </source>
</evidence>
<feature type="transmembrane region" description="Helical" evidence="13">
    <location>
        <begin position="365"/>
        <end position="387"/>
    </location>
</feature>
<dbReference type="PANTHER" id="PTHR48086">
    <property type="entry name" value="SODIUM/PROLINE SYMPORTER-RELATED"/>
    <property type="match status" value="1"/>
</dbReference>
<sequence>MINVFIAVLTAYFLLGTAIAYLSRRRGVKSSSDYFVAGYRLGGFLSAMTYAATTYSAFMMVGLVGLTYATGVGALGFELIYLLATLVLLVTIAPKAWVMAKERGWVSPSEMLSDLYSSRALGYLVAATYLVALLPYISAQLSGIAVVFEGVGLSYGLGVAVGTALLILWVALAGMWSVATTDAYQGLWMIFSAAALVTWLTFSFIPLKGVNLNDLTAALSNAGFLGLTSFWSFNTFLAYTLPWVFFAVTNPQVVVRVFIPKDGRAYKNMVSLFSIYGFIYTVVVVYVGLVSRGLTLLNLFENVANRDLVTPKLLLNMDATLASIIYVSIIAAATSTANSIVLAVASSFVRDIYEKAFSGKHSLKVANALVLTLSVAAAGIALLRTGFIVDLSVLTSVILLPLAPITILAWLNPNISRSKEARAAAIASVALGVAIALSAATYLGPRATFLSSWGGLPISLWVLITSTSITLIGFTLGKLRSVGKPS</sequence>
<feature type="transmembrane region" description="Helical" evidence="13">
    <location>
        <begin position="393"/>
        <end position="411"/>
    </location>
</feature>